<keyword evidence="2" id="KW-0539">Nucleus</keyword>
<dbReference type="PROSITE" id="PS50048">
    <property type="entry name" value="ZN2_CY6_FUNGAL_2"/>
    <property type="match status" value="1"/>
</dbReference>
<dbReference type="InterPro" id="IPR007219">
    <property type="entry name" value="XnlR_reg_dom"/>
</dbReference>
<dbReference type="Proteomes" id="UP001152607">
    <property type="component" value="Unassembled WGS sequence"/>
</dbReference>
<comment type="caution">
    <text evidence="5">The sequence shown here is derived from an EMBL/GenBank/DDBJ whole genome shotgun (WGS) entry which is preliminary data.</text>
</comment>
<feature type="compositionally biased region" description="Basic and acidic residues" evidence="3">
    <location>
        <begin position="215"/>
        <end position="224"/>
    </location>
</feature>
<feature type="region of interest" description="Disordered" evidence="3">
    <location>
        <begin position="1"/>
        <end position="36"/>
    </location>
</feature>
<dbReference type="SUPFAM" id="SSF57701">
    <property type="entry name" value="Zn2/Cys6 DNA-binding domain"/>
    <property type="match status" value="1"/>
</dbReference>
<dbReference type="CDD" id="cd12148">
    <property type="entry name" value="fungal_TF_MHR"/>
    <property type="match status" value="1"/>
</dbReference>
<dbReference type="InterPro" id="IPR036864">
    <property type="entry name" value="Zn2-C6_fun-type_DNA-bd_sf"/>
</dbReference>
<reference evidence="5" key="1">
    <citation type="submission" date="2023-01" db="EMBL/GenBank/DDBJ databases">
        <authorList>
            <person name="Van Ghelder C."/>
            <person name="Rancurel C."/>
        </authorList>
    </citation>
    <scope>NUCLEOTIDE SEQUENCE</scope>
    <source>
        <strain evidence="5">CNCM I-4278</strain>
    </source>
</reference>
<dbReference type="Pfam" id="PF04082">
    <property type="entry name" value="Fungal_trans"/>
    <property type="match status" value="1"/>
</dbReference>
<dbReference type="InterPro" id="IPR053230">
    <property type="entry name" value="Trans_reg_galc"/>
</dbReference>
<organism evidence="5 6">
    <name type="scientific">Periconia digitata</name>
    <dbReference type="NCBI Taxonomy" id="1303443"/>
    <lineage>
        <taxon>Eukaryota</taxon>
        <taxon>Fungi</taxon>
        <taxon>Dikarya</taxon>
        <taxon>Ascomycota</taxon>
        <taxon>Pezizomycotina</taxon>
        <taxon>Dothideomycetes</taxon>
        <taxon>Pleosporomycetidae</taxon>
        <taxon>Pleosporales</taxon>
        <taxon>Massarineae</taxon>
        <taxon>Periconiaceae</taxon>
        <taxon>Periconia</taxon>
    </lineage>
</organism>
<dbReference type="CDD" id="cd00067">
    <property type="entry name" value="GAL4"/>
    <property type="match status" value="1"/>
</dbReference>
<evidence type="ECO:0000256" key="3">
    <source>
        <dbReference type="SAM" id="MobiDB-lite"/>
    </source>
</evidence>
<feature type="compositionally biased region" description="Polar residues" evidence="3">
    <location>
        <begin position="228"/>
        <end position="237"/>
    </location>
</feature>
<feature type="compositionally biased region" description="Basic and acidic residues" evidence="3">
    <location>
        <begin position="131"/>
        <end position="144"/>
    </location>
</feature>
<dbReference type="GO" id="GO:0003677">
    <property type="term" value="F:DNA binding"/>
    <property type="evidence" value="ECO:0007669"/>
    <property type="project" value="InterPro"/>
</dbReference>
<dbReference type="AlphaFoldDB" id="A0A9W4UV08"/>
<proteinExistence type="predicted"/>
<evidence type="ECO:0000313" key="6">
    <source>
        <dbReference type="Proteomes" id="UP001152607"/>
    </source>
</evidence>
<dbReference type="PANTHER" id="PTHR47654">
    <property type="entry name" value="ZN(II)2CYS6 TRANSCRIPTION FACTOR (EUROFUNG)-RELATED"/>
    <property type="match status" value="1"/>
</dbReference>
<dbReference type="SMART" id="SM00906">
    <property type="entry name" value="Fungal_trans"/>
    <property type="match status" value="1"/>
</dbReference>
<dbReference type="InterPro" id="IPR001138">
    <property type="entry name" value="Zn2Cys6_DnaBD"/>
</dbReference>
<feature type="domain" description="Zn(2)-C6 fungal-type" evidence="4">
    <location>
        <begin position="45"/>
        <end position="75"/>
    </location>
</feature>
<dbReference type="SMART" id="SM00066">
    <property type="entry name" value="GAL4"/>
    <property type="match status" value="1"/>
</dbReference>
<dbReference type="EMBL" id="CAOQHR010000013">
    <property type="protein sequence ID" value="CAI6342369.1"/>
    <property type="molecule type" value="Genomic_DNA"/>
</dbReference>
<dbReference type="GO" id="GO:0000981">
    <property type="term" value="F:DNA-binding transcription factor activity, RNA polymerase II-specific"/>
    <property type="evidence" value="ECO:0007669"/>
    <property type="project" value="InterPro"/>
</dbReference>
<protein>
    <recommendedName>
        <fullName evidence="4">Zn(2)-C6 fungal-type domain-containing protein</fullName>
    </recommendedName>
</protein>
<evidence type="ECO:0000313" key="5">
    <source>
        <dbReference type="EMBL" id="CAI6342369.1"/>
    </source>
</evidence>
<dbReference type="PANTHER" id="PTHR47654:SF5">
    <property type="entry name" value="TRANSCRIPTION FACTOR DOMAIN-CONTAINING PROTEIN"/>
    <property type="match status" value="1"/>
</dbReference>
<keyword evidence="1" id="KW-0479">Metal-binding</keyword>
<feature type="region of interest" description="Disordered" evidence="3">
    <location>
        <begin position="126"/>
        <end position="151"/>
    </location>
</feature>
<feature type="region of interest" description="Disordered" evidence="3">
    <location>
        <begin position="195"/>
        <end position="237"/>
    </location>
</feature>
<dbReference type="Pfam" id="PF00172">
    <property type="entry name" value="Zn_clus"/>
    <property type="match status" value="1"/>
</dbReference>
<evidence type="ECO:0000259" key="4">
    <source>
        <dbReference type="PROSITE" id="PS50048"/>
    </source>
</evidence>
<gene>
    <name evidence="5" type="ORF">PDIGIT_LOCUS15575</name>
</gene>
<dbReference type="GO" id="GO:0006351">
    <property type="term" value="P:DNA-templated transcription"/>
    <property type="evidence" value="ECO:0007669"/>
    <property type="project" value="InterPro"/>
</dbReference>
<dbReference type="Gene3D" id="4.10.240.10">
    <property type="entry name" value="Zn(2)-C6 fungal-type DNA-binding domain"/>
    <property type="match status" value="1"/>
</dbReference>
<evidence type="ECO:0000256" key="1">
    <source>
        <dbReference type="ARBA" id="ARBA00022723"/>
    </source>
</evidence>
<accession>A0A9W4UV08</accession>
<sequence length="676" mass="76052">MSFTASPATDPKRPLRRLLARPSNEPPPSTLQPYDTGITSRISRACSACQVHKVRCNGGQPRCRNCLAKHRQCIYKPSRRNHLKTVIEYNQEMVVLLKELADSVTEEKKQQIEDLIRRVVDDVSEAASSLRKRDSPDLQGRDGEDMVSADVGSSEELDIVDENLLRDKDSRAAGFVGKSSEMQWIRRLRQDAEHHRAIPLRGSGPYGPPGTDTESSSRRLEALRQRQRSNSNTRVPLSSSTFYVDDQGLEVDYTVHPFELPPMHVAQGLIKGYMDTVQDSFPILSRSSFMETVHELYASVEHGAFHSVPDKWLAVLNLVFAIGAQYSYLVEESWHIRGFNHLTYVSRAHILGLSTPDLVSHPDLMQVQITALLALYFLTTGRANRAWVYIGISVRYAHALGLHVRNEDRGTTVSQKENLVRIWWGLYTLEGNLSTTVGRPSFVIEDFCSAPLPLPLAMERMSDETLVSSMYAQYQGCTIHQSPTVATSEPSNAGSYLKSRARMGAITQQVVTGLYSARAIEMSWKQMQQKISGLHEQLETWLASLPSGLDFTQPTAYTTFQRERLVLNVHYIETKILITRPCMCRLDDRIKNQTEASDRFNKDTAKICVRAAEAMADLLPASVDVTYLYRTGPCYNYCCYPLSALTHFLPPCSSIGDATTYENSSKFITAVHVFRL</sequence>
<name>A0A9W4UV08_9PLEO</name>
<keyword evidence="6" id="KW-1185">Reference proteome</keyword>
<dbReference type="OrthoDB" id="424974at2759"/>
<evidence type="ECO:0000256" key="2">
    <source>
        <dbReference type="ARBA" id="ARBA00023242"/>
    </source>
</evidence>
<dbReference type="GO" id="GO:0008270">
    <property type="term" value="F:zinc ion binding"/>
    <property type="evidence" value="ECO:0007669"/>
    <property type="project" value="InterPro"/>
</dbReference>